<feature type="domain" description="Myosin motor" evidence="16">
    <location>
        <begin position="86"/>
        <end position="779"/>
    </location>
</feature>
<dbReference type="Proteomes" id="UP000695007">
    <property type="component" value="Unplaced"/>
</dbReference>
<feature type="region of interest" description="Actin-binding" evidence="14">
    <location>
        <begin position="658"/>
        <end position="680"/>
    </location>
</feature>
<dbReference type="Pfam" id="PF01576">
    <property type="entry name" value="Myosin_tail_1"/>
    <property type="match status" value="1"/>
</dbReference>
<dbReference type="FunFam" id="1.20.120.720:FF:000001">
    <property type="entry name" value="Myosin heavy chain, muscle"/>
    <property type="match status" value="1"/>
</dbReference>
<dbReference type="FunFam" id="1.20.5.340:FF:000025">
    <property type="entry name" value="Myosin heavy chain, isoform G"/>
    <property type="match status" value="1"/>
</dbReference>
<keyword evidence="10" id="KW-0514">Muscle protein</keyword>
<comment type="function">
    <text evidence="12">Muscle contraction.</text>
</comment>
<dbReference type="GO" id="GO:0006936">
    <property type="term" value="P:muscle contraction"/>
    <property type="evidence" value="ECO:0007669"/>
    <property type="project" value="TreeGrafter"/>
</dbReference>
<accession>A0AAJ6YXZ8</accession>
<dbReference type="FunFam" id="1.20.5.340:FF:000036">
    <property type="entry name" value="Myosin heavy chain"/>
    <property type="match status" value="1"/>
</dbReference>
<dbReference type="GeneID" id="105368914"/>
<dbReference type="GO" id="GO:0045214">
    <property type="term" value="P:sarcomere organization"/>
    <property type="evidence" value="ECO:0007669"/>
    <property type="project" value="UniProtKB-ARBA"/>
</dbReference>
<dbReference type="FunFam" id="1.20.5.340:FF:000050">
    <property type="entry name" value="Myosin heavy chain, muscle"/>
    <property type="match status" value="1"/>
</dbReference>
<sequence>MPAPQKQDEDADPTPYLFVSLEQKRIDQTKPYDAKKACWIPDEKEGYLLGEIKATKGDIVSIGLPGGETRDVKKDLLQQVNPPKYEKAEDMSNLTYLNDASVLHNLKQRYYHKLIYTYSGLFCVAINPYKRYPVYTQRCAKLYRGKRRSEVPPHIFAISDGAYVNMLTNSENQSMLITGESGAGKTENTKKVIAYFATVGASTKKDPAASEKKGSLEDQVVQTNPVLEAFGNAKTVRNDNSSRFGKFIRIHFGPSGKLAGADIETYLLEKARVISQQALERSYHIFYQMMSGSVKGLKEMCLLSNNVNDYYFVAQGKTSIPGVDDGEECELTDKAFDVLGFTQEEKDDIYKITAAVMHMGGMKFKQRGREEQAEADGTEEGERVAKLLGCDCQDMYKNLLKPRIKVGNEFVTQGRNKDQVAYSVGAMSKAMFDRLFKWLVKKCNETLDTKQKRQHFIGVLDIAGFEIFDFNSFEQLCINFTNEKLQQFFNHHMFVLEQEEYTKEGIEWSFIDFGMDLVACIELIEKPMGILSILEEESMFPKATDKTFEEKLNNNHLGKSPNFLKPKPPKPGQQAAHFAIGHYAGNVPYNITGWLEKNKDPLNDTLVDQYKKSGNKLLVEIFADHPGQSGDAGGKGGGGRGKKGGGFSTVSSSYKEQLNNLMTTLRATQPHFVRCIIPNELKQPGVIDSHLVMHQLTCNGVLEGIRICRKGFPNRMIYPDFKLRYMILAPAAMQAETDPKKSAAACFEAIQLDSDNYRIGHTKVFFRAGVLGQMEEFRDERLSKIVTWMQAYVRGYLARKDFKALQEQRLALQIVQRNLRRYLKLRTWPWWKLWQKVRPLLNATRIEDELAAMEEKARKYQEAFEREEKMRIELEELNTKLLTEKTDLLKSLDSEKGSLSEYQEKALKLGAQKADLESQLSDITDRFQQEEEARNNLFQSKKKLEQEISGLKKDLEDLELTVQKSEQDKATKDHQIRNLNDEIAHQDELINKLNKEKKNQGEVNQKTAEELQAAEDKVNHLNKVKLKLEQTLDELEDTLEREKKSRADVEKTKRKVEGDLKLTQEAVADLERNKKELEQTIQRKDKELSSLTAKLEDEQALVGKQQKQVKELQARIEELEEEVEAERQARAKAEKQRSDLARELEELGERLEEAGGATSAQIELNKKREAELSKLRRDLEEANIQHESALAILRKKHNDAVAEMGEQIDQLNKIKARIEKEKVQYFSELNDLRATVDHLSNEKAAQEKIAKQLQHQLNEAQGKIEELTRTVNDFDAAKKKLSIENSDLLRQLEEAESQVNQLSKIKISLTTQLEDTKRLADEEGRERATLLGKFRNLEHDLDNIREQVEEEAEGKADLQRQLSKANAEAQLWRTKYESEGVARAEELEEAKRKLQCRLAEAEETIESLNQKVIALEKTKQRLATEVEDLQLEVDRATAIANAAEKKQKAFDKIIGEWKLKVDDLAAELDASQKECRNYSTELFRLKGAYEESQEQLEAVRRENKNLADEVKDLLDQIGEGGRNIHEIEKARKRLEAEKDELQAALEEAEAALEQEENKVLRSQLELSQVRQEIDRRIQEKEEEFENTRKNHQRALDSMQASLEAEAKGKAEALRMKKKLEADINELEIALDHANKANAEAQKNIKRYQQQLKDVQTALEEEQRARDEARELLGISERRANALQNELEESRQLLEQADRGRRQAEQELADAHEQLNELSAANASISAAKRKLESELQTLHSDLDELLNEAKNSEEKAKKAMVDAARLADELRAEQDHAQTQEKLRKALETQIKDLQVRLDEAEANALKGGKKAIQKLEQRVRELENELDGEQRRHADAQKNLRKSERRIKELAFQADEDRKNHERMQDLVDKLQQKIKTYKRQIEEAEEIAALNLAKFRKAQQELEEAEERADLAEQAIAKFRTKGRGGSAARGLSPAPHRPALNKPLFDGSAFPPRFDLMPDGDL</sequence>
<keyword evidence="3" id="KW-0787">Thick filament</keyword>
<dbReference type="InterPro" id="IPR036961">
    <property type="entry name" value="Kinesin_motor_dom_sf"/>
</dbReference>
<dbReference type="GO" id="GO:0051015">
    <property type="term" value="F:actin filament binding"/>
    <property type="evidence" value="ECO:0007669"/>
    <property type="project" value="InterPro"/>
</dbReference>
<dbReference type="SUPFAM" id="SSF90257">
    <property type="entry name" value="Myosin rod fragments"/>
    <property type="match status" value="6"/>
</dbReference>
<dbReference type="Gene3D" id="4.10.270.10">
    <property type="entry name" value="Myosin, subunit A"/>
    <property type="match status" value="1"/>
</dbReference>
<dbReference type="SMART" id="SM00015">
    <property type="entry name" value="IQ"/>
    <property type="match status" value="1"/>
</dbReference>
<keyword evidence="18" id="KW-1185">Reference proteome</keyword>
<evidence type="ECO:0000256" key="15">
    <source>
        <dbReference type="SAM" id="MobiDB-lite"/>
    </source>
</evidence>
<keyword evidence="5 14" id="KW-0547">Nucleotide-binding</keyword>
<evidence type="ECO:0000313" key="18">
    <source>
        <dbReference type="Proteomes" id="UP000695007"/>
    </source>
</evidence>
<dbReference type="Pfam" id="PF02736">
    <property type="entry name" value="Myosin_N"/>
    <property type="match status" value="1"/>
</dbReference>
<dbReference type="Gene3D" id="1.20.5.340">
    <property type="match status" value="5"/>
</dbReference>
<keyword evidence="6 14" id="KW-0067">ATP-binding</keyword>
<dbReference type="InterPro" id="IPR014751">
    <property type="entry name" value="XRCC4-like_C"/>
</dbReference>
<dbReference type="Gene3D" id="2.30.30.360">
    <property type="entry name" value="Myosin S1 fragment, N-terminal"/>
    <property type="match status" value="1"/>
</dbReference>
<comment type="subcellular location">
    <subcellularLocation>
        <location evidence="1">Cytoplasm</location>
        <location evidence="1">Myofibril</location>
    </subcellularLocation>
</comment>
<dbReference type="FunFam" id="1.20.5.4820:FF:000002">
    <property type="entry name" value="Myosin heavy chain 10"/>
    <property type="match status" value="1"/>
</dbReference>
<dbReference type="FunFam" id="2.30.30.360:FF:000001">
    <property type="entry name" value="Myosin heavy chain"/>
    <property type="match status" value="1"/>
</dbReference>
<dbReference type="FunFam" id="3.40.850.10:FF:000024">
    <property type="entry name" value="Myosin heavy chain, isoform J"/>
    <property type="match status" value="1"/>
</dbReference>
<organism evidence="18 19">
    <name type="scientific">Ceratosolen solmsi marchali</name>
    <dbReference type="NCBI Taxonomy" id="326594"/>
    <lineage>
        <taxon>Eukaryota</taxon>
        <taxon>Metazoa</taxon>
        <taxon>Ecdysozoa</taxon>
        <taxon>Arthropoda</taxon>
        <taxon>Hexapoda</taxon>
        <taxon>Insecta</taxon>
        <taxon>Pterygota</taxon>
        <taxon>Neoptera</taxon>
        <taxon>Endopterygota</taxon>
        <taxon>Hymenoptera</taxon>
        <taxon>Apocrita</taxon>
        <taxon>Proctotrupomorpha</taxon>
        <taxon>Chalcidoidea</taxon>
        <taxon>Agaonidae</taxon>
        <taxon>Agaoninae</taxon>
        <taxon>Ceratosolen</taxon>
    </lineage>
</organism>
<evidence type="ECO:0000256" key="14">
    <source>
        <dbReference type="PROSITE-ProRule" id="PRU00782"/>
    </source>
</evidence>
<dbReference type="Gene3D" id="1.20.58.530">
    <property type="match status" value="1"/>
</dbReference>
<dbReference type="GO" id="GO:0005524">
    <property type="term" value="F:ATP binding"/>
    <property type="evidence" value="ECO:0007669"/>
    <property type="project" value="UniProtKB-UniRule"/>
</dbReference>
<evidence type="ECO:0000256" key="12">
    <source>
        <dbReference type="ARBA" id="ARBA00037488"/>
    </source>
</evidence>
<evidence type="ECO:0000259" key="17">
    <source>
        <dbReference type="PROSITE" id="PS51844"/>
    </source>
</evidence>
<evidence type="ECO:0000256" key="2">
    <source>
        <dbReference type="ARBA" id="ARBA00008314"/>
    </source>
</evidence>
<dbReference type="FunFam" id="1.20.5.340:FF:000038">
    <property type="entry name" value="Myosin heavy chain muscle"/>
    <property type="match status" value="1"/>
</dbReference>
<dbReference type="InterPro" id="IPR008989">
    <property type="entry name" value="Myosin_S1_N"/>
</dbReference>
<dbReference type="GO" id="GO:0031033">
    <property type="term" value="P:myosin filament organization"/>
    <property type="evidence" value="ECO:0007669"/>
    <property type="project" value="UniProtKB-ARBA"/>
</dbReference>
<dbReference type="InterPro" id="IPR000048">
    <property type="entry name" value="IQ_motif_EF-hand-BS"/>
</dbReference>
<keyword evidence="4" id="KW-0963">Cytoplasm</keyword>
<dbReference type="GO" id="GO:0007424">
    <property type="term" value="P:open tracheal system development"/>
    <property type="evidence" value="ECO:0007669"/>
    <property type="project" value="UniProtKB-ARBA"/>
</dbReference>
<dbReference type="PANTHER" id="PTHR45615">
    <property type="entry name" value="MYOSIN HEAVY CHAIN, NON-MUSCLE"/>
    <property type="match status" value="1"/>
</dbReference>
<dbReference type="FunFam" id="1.20.5.340:FF:000019">
    <property type="entry name" value="Myosin heavy chain, isoform G"/>
    <property type="match status" value="1"/>
</dbReference>
<feature type="region of interest" description="Disordered" evidence="15">
    <location>
        <begin position="1923"/>
        <end position="1965"/>
    </location>
</feature>
<dbReference type="GO" id="GO:0000146">
    <property type="term" value="F:microfilament motor activity"/>
    <property type="evidence" value="ECO:0007669"/>
    <property type="project" value="TreeGrafter"/>
</dbReference>
<evidence type="ECO:0000256" key="4">
    <source>
        <dbReference type="ARBA" id="ARBA00022490"/>
    </source>
</evidence>
<evidence type="ECO:0000256" key="3">
    <source>
        <dbReference type="ARBA" id="ARBA00022433"/>
    </source>
</evidence>
<dbReference type="FunFam" id="1.20.5.370:FF:000001">
    <property type="entry name" value="Myosin heavy chain"/>
    <property type="match status" value="1"/>
</dbReference>
<dbReference type="FunFam" id="1.20.5.370:FF:000009">
    <property type="entry name" value="Myosin heavy chain, isoform G"/>
    <property type="match status" value="1"/>
</dbReference>
<evidence type="ECO:0000256" key="8">
    <source>
        <dbReference type="ARBA" id="ARBA00023123"/>
    </source>
</evidence>
<gene>
    <name evidence="19" type="primary">LOC105368914</name>
</gene>
<dbReference type="FunFam" id="1.20.58.530:FF:000001">
    <property type="entry name" value="Myosin heavy chain"/>
    <property type="match status" value="1"/>
</dbReference>
<comment type="similarity">
    <text evidence="2 14">Belongs to the TRAFAC class myosin-kinesin ATPase superfamily. Myosin family.</text>
</comment>
<dbReference type="Pfam" id="PF00063">
    <property type="entry name" value="Myosin_head"/>
    <property type="match status" value="1"/>
</dbReference>
<dbReference type="FunFam" id="1.20.5.370:FF:000010">
    <property type="entry name" value="Myosin heavy chain, isoform G"/>
    <property type="match status" value="1"/>
</dbReference>
<comment type="subunit">
    <text evidence="13">Muscle myosin is a hexameric protein that consists of 2 heavy chain subunits (MHC), 2 alkali light chain subunits (MLC) and 2 regulatory light chain subunits (MLC-2).</text>
</comment>
<dbReference type="InterPro" id="IPR001609">
    <property type="entry name" value="Myosin_head_motor_dom-like"/>
</dbReference>
<dbReference type="GO" id="GO:0008307">
    <property type="term" value="F:structural constituent of muscle"/>
    <property type="evidence" value="ECO:0007669"/>
    <property type="project" value="UniProtKB-ARBA"/>
</dbReference>
<evidence type="ECO:0000256" key="7">
    <source>
        <dbReference type="ARBA" id="ARBA00023054"/>
    </source>
</evidence>
<keyword evidence="7" id="KW-0175">Coiled coil</keyword>
<dbReference type="CDD" id="cd14909">
    <property type="entry name" value="MYSc_Myh1_insects_crustaceans"/>
    <property type="match status" value="1"/>
</dbReference>
<dbReference type="GO" id="GO:0031672">
    <property type="term" value="C:A band"/>
    <property type="evidence" value="ECO:0007669"/>
    <property type="project" value="UniProtKB-ARBA"/>
</dbReference>
<dbReference type="PROSITE" id="PS50096">
    <property type="entry name" value="IQ"/>
    <property type="match status" value="1"/>
</dbReference>
<dbReference type="InterPro" id="IPR002928">
    <property type="entry name" value="Myosin_tail"/>
</dbReference>
<dbReference type="CTD" id="35007"/>
<dbReference type="Gene3D" id="1.10.10.820">
    <property type="match status" value="1"/>
</dbReference>
<dbReference type="Gene3D" id="6.20.240.20">
    <property type="match status" value="1"/>
</dbReference>
<dbReference type="GO" id="GO:0032982">
    <property type="term" value="C:myosin filament"/>
    <property type="evidence" value="ECO:0007669"/>
    <property type="project" value="UniProtKB-KW"/>
</dbReference>
<protein>
    <submittedName>
        <fullName evidence="19">Myosin heavy chain, muscle isoform X14</fullName>
    </submittedName>
</protein>
<dbReference type="InterPro" id="IPR027417">
    <property type="entry name" value="P-loop_NTPase"/>
</dbReference>
<evidence type="ECO:0000256" key="9">
    <source>
        <dbReference type="ARBA" id="ARBA00023175"/>
    </source>
</evidence>
<feature type="binding site" evidence="14">
    <location>
        <begin position="179"/>
        <end position="186"/>
    </location>
    <ligand>
        <name>ATP</name>
        <dbReference type="ChEBI" id="CHEBI:30616"/>
    </ligand>
</feature>
<dbReference type="FunFam" id="1.10.10.820:FF:000001">
    <property type="entry name" value="Myosin heavy chain"/>
    <property type="match status" value="1"/>
</dbReference>
<feature type="domain" description="Myosin N-terminal SH3-like" evidence="17">
    <location>
        <begin position="33"/>
        <end position="82"/>
    </location>
</feature>
<evidence type="ECO:0000256" key="1">
    <source>
        <dbReference type="ARBA" id="ARBA00004657"/>
    </source>
</evidence>
<evidence type="ECO:0000256" key="11">
    <source>
        <dbReference type="ARBA" id="ARBA00023203"/>
    </source>
</evidence>
<dbReference type="GO" id="GO:0042802">
    <property type="term" value="F:identical protein binding"/>
    <property type="evidence" value="ECO:0007669"/>
    <property type="project" value="UniProtKB-ARBA"/>
</dbReference>
<dbReference type="GO" id="GO:0007298">
    <property type="term" value="P:border follicle cell migration"/>
    <property type="evidence" value="ECO:0007669"/>
    <property type="project" value="UniProtKB-ARBA"/>
</dbReference>
<dbReference type="FunFam" id="1.20.5.370:FF:000008">
    <property type="entry name" value="Myosin heavy chain"/>
    <property type="match status" value="1"/>
</dbReference>
<keyword evidence="8 14" id="KW-0518">Myosin</keyword>
<dbReference type="PROSITE" id="PS51844">
    <property type="entry name" value="SH3_LIKE"/>
    <property type="match status" value="1"/>
</dbReference>
<evidence type="ECO:0000256" key="13">
    <source>
        <dbReference type="ARBA" id="ARBA00038612"/>
    </source>
</evidence>
<proteinExistence type="inferred from homology"/>
<dbReference type="FunFam" id="1.20.5.370:FF:000005">
    <property type="entry name" value="Myosin heavy chain, isoform I"/>
    <property type="match status" value="1"/>
</dbReference>
<name>A0AAJ6YXZ8_9HYME</name>
<dbReference type="FunFam" id="1.20.5.340:FF:000021">
    <property type="entry name" value="Myosin heavy chain, isoform G"/>
    <property type="match status" value="1"/>
</dbReference>
<evidence type="ECO:0000256" key="5">
    <source>
        <dbReference type="ARBA" id="ARBA00022741"/>
    </source>
</evidence>
<dbReference type="InterPro" id="IPR004009">
    <property type="entry name" value="SH3_Myosin"/>
</dbReference>
<dbReference type="Gene3D" id="1.20.5.370">
    <property type="match status" value="4"/>
</dbReference>
<dbReference type="SMART" id="SM00242">
    <property type="entry name" value="MYSc"/>
    <property type="match status" value="1"/>
</dbReference>
<evidence type="ECO:0000256" key="10">
    <source>
        <dbReference type="ARBA" id="ARBA00023179"/>
    </source>
</evidence>
<evidence type="ECO:0000313" key="19">
    <source>
        <dbReference type="RefSeq" id="XP_011506386.1"/>
    </source>
</evidence>
<dbReference type="PRINTS" id="PR00193">
    <property type="entry name" value="MYOSINHEAVY"/>
</dbReference>
<dbReference type="GO" id="GO:0016460">
    <property type="term" value="C:myosin II complex"/>
    <property type="evidence" value="ECO:0007669"/>
    <property type="project" value="TreeGrafter"/>
</dbReference>
<dbReference type="PROSITE" id="PS51456">
    <property type="entry name" value="MYOSIN_MOTOR"/>
    <property type="match status" value="1"/>
</dbReference>
<dbReference type="SUPFAM" id="SSF52540">
    <property type="entry name" value="P-loop containing nucleoside triphosphate hydrolases"/>
    <property type="match status" value="1"/>
</dbReference>
<keyword evidence="9 14" id="KW-0505">Motor protein</keyword>
<keyword evidence="11 14" id="KW-0009">Actin-binding</keyword>
<dbReference type="Gene3D" id="3.40.850.10">
    <property type="entry name" value="Kinesin motor domain"/>
    <property type="match status" value="1"/>
</dbReference>
<evidence type="ECO:0000256" key="6">
    <source>
        <dbReference type="ARBA" id="ARBA00022840"/>
    </source>
</evidence>
<dbReference type="GO" id="GO:0040011">
    <property type="term" value="P:locomotion"/>
    <property type="evidence" value="ECO:0007669"/>
    <property type="project" value="UniProtKB-ARBA"/>
</dbReference>
<dbReference type="PANTHER" id="PTHR45615:SF27">
    <property type="entry name" value="MYOSIN HEAVY CHAIN, MUSCLE"/>
    <property type="match status" value="1"/>
</dbReference>
<evidence type="ECO:0000259" key="16">
    <source>
        <dbReference type="PROSITE" id="PS51456"/>
    </source>
</evidence>
<dbReference type="Gene3D" id="1.20.120.720">
    <property type="entry name" value="Myosin VI head, motor domain, U50 subdomain"/>
    <property type="match status" value="1"/>
</dbReference>
<dbReference type="RefSeq" id="XP_011506386.1">
    <property type="nucleotide sequence ID" value="XM_011508084.1"/>
</dbReference>
<dbReference type="GO" id="GO:0048513">
    <property type="term" value="P:animal organ development"/>
    <property type="evidence" value="ECO:0007669"/>
    <property type="project" value="UniProtKB-ARBA"/>
</dbReference>
<reference evidence="19" key="1">
    <citation type="submission" date="2025-08" db="UniProtKB">
        <authorList>
            <consortium name="RefSeq"/>
        </authorList>
    </citation>
    <scope>IDENTIFICATION</scope>
</reference>